<dbReference type="NCBIfam" id="TIGR00481">
    <property type="entry name" value="YbhB/YbcL family Raf kinase inhibitor-like protein"/>
    <property type="match status" value="1"/>
</dbReference>
<keyword evidence="4" id="KW-1185">Reference proteome</keyword>
<accession>A0ABM7PQF6</accession>
<dbReference type="InterPro" id="IPR008914">
    <property type="entry name" value="PEBP"/>
</dbReference>
<evidence type="ECO:0000256" key="1">
    <source>
        <dbReference type="ARBA" id="ARBA00007120"/>
    </source>
</evidence>
<evidence type="ECO:0000256" key="2">
    <source>
        <dbReference type="SAM" id="MobiDB-lite"/>
    </source>
</evidence>
<gene>
    <name evidence="3" type="ORF">SCMU_02710</name>
</gene>
<protein>
    <recommendedName>
        <fullName evidence="5">YbhB/YbcL family Raf kinase inhibitor-like protein</fullName>
    </recommendedName>
</protein>
<organism evidence="3 4">
    <name type="scientific">Sinomonas cyclohexanicum</name>
    <name type="common">Corynebacterium cyclohexanicum</name>
    <dbReference type="NCBI Taxonomy" id="322009"/>
    <lineage>
        <taxon>Bacteria</taxon>
        <taxon>Bacillati</taxon>
        <taxon>Actinomycetota</taxon>
        <taxon>Actinomycetes</taxon>
        <taxon>Micrococcales</taxon>
        <taxon>Micrococcaceae</taxon>
        <taxon>Sinomonas</taxon>
    </lineage>
</organism>
<dbReference type="Pfam" id="PF01161">
    <property type="entry name" value="PBP"/>
    <property type="match status" value="1"/>
</dbReference>
<dbReference type="InterPro" id="IPR036610">
    <property type="entry name" value="PEBP-like_sf"/>
</dbReference>
<proteinExistence type="inferred from homology"/>
<reference evidence="3 4" key="1">
    <citation type="journal article" date="2021" name="J. Biosci. Bioeng.">
        <title>Identification and characterization of a chc gene cluster responsible for the aromatization pathway of cyclohexanecarboxylate degradation in Sinomonas cyclohexanicum ATCC 51369.</title>
        <authorList>
            <person name="Yamamoto T."/>
            <person name="Hasegawa Y."/>
            <person name="Lau P.C.K."/>
            <person name="Iwaki H."/>
        </authorList>
    </citation>
    <scope>NUCLEOTIDE SEQUENCE [LARGE SCALE GENOMIC DNA]</scope>
    <source>
        <strain evidence="3 4">ATCC 51369</strain>
    </source>
</reference>
<sequence length="176" mass="18104">MTDASHFVLTSQDVTEGGTLQQPQTSAYFGLDGRDLSPQLAWSGAPEGTRSFAVTLMDPDAPRAGGFCHWAVVNIPAAVDELPEGAGGAPDGMGPAETDAGLPNGSLELVNDAGFTGYVGAAPPRGSGPHRYVFTVHALSVAMVPGTPRSKGSRVLKDITAHELASASLTATFEVR</sequence>
<feature type="region of interest" description="Disordered" evidence="2">
    <location>
        <begin position="83"/>
        <end position="103"/>
    </location>
</feature>
<evidence type="ECO:0000313" key="3">
    <source>
        <dbReference type="EMBL" id="BCT74429.1"/>
    </source>
</evidence>
<name>A0ABM7PQF6_SINCY</name>
<evidence type="ECO:0000313" key="4">
    <source>
        <dbReference type="Proteomes" id="UP001319861"/>
    </source>
</evidence>
<dbReference type="Gene3D" id="3.90.280.10">
    <property type="entry name" value="PEBP-like"/>
    <property type="match status" value="1"/>
</dbReference>
<dbReference type="EMBL" id="AP024525">
    <property type="protein sequence ID" value="BCT74429.1"/>
    <property type="molecule type" value="Genomic_DNA"/>
</dbReference>
<evidence type="ECO:0008006" key="5">
    <source>
        <dbReference type="Google" id="ProtNLM"/>
    </source>
</evidence>
<dbReference type="SUPFAM" id="SSF49777">
    <property type="entry name" value="PEBP-like"/>
    <property type="match status" value="1"/>
</dbReference>
<dbReference type="PANTHER" id="PTHR30289:SF1">
    <property type="entry name" value="PEBP (PHOSPHATIDYLETHANOLAMINE-BINDING PROTEIN) FAMILY PROTEIN"/>
    <property type="match status" value="1"/>
</dbReference>
<dbReference type="PANTHER" id="PTHR30289">
    <property type="entry name" value="UNCHARACTERIZED PROTEIN YBCL-RELATED"/>
    <property type="match status" value="1"/>
</dbReference>
<dbReference type="RefSeq" id="WP_229231174.1">
    <property type="nucleotide sequence ID" value="NZ_AP024525.1"/>
</dbReference>
<dbReference type="InterPro" id="IPR005247">
    <property type="entry name" value="YbhB_YbcL/LppC-like"/>
</dbReference>
<dbReference type="Proteomes" id="UP001319861">
    <property type="component" value="Chromosome"/>
</dbReference>
<dbReference type="CDD" id="cd00865">
    <property type="entry name" value="PEBP_bact_arch"/>
    <property type="match status" value="1"/>
</dbReference>
<comment type="similarity">
    <text evidence="1">Belongs to the UPF0098 family.</text>
</comment>